<protein>
    <recommendedName>
        <fullName evidence="7">Radical SAM core domain-containing protein</fullName>
    </recommendedName>
</protein>
<dbReference type="InterPro" id="IPR058240">
    <property type="entry name" value="rSAM_sf"/>
</dbReference>
<evidence type="ECO:0000313" key="9">
    <source>
        <dbReference type="Proteomes" id="UP000233256"/>
    </source>
</evidence>
<dbReference type="InterPro" id="IPR006638">
    <property type="entry name" value="Elp3/MiaA/NifB-like_rSAM"/>
</dbReference>
<dbReference type="PROSITE" id="PS51918">
    <property type="entry name" value="RADICAL_SAM"/>
    <property type="match status" value="1"/>
</dbReference>
<dbReference type="Gene3D" id="3.20.20.70">
    <property type="entry name" value="Aldolase class I"/>
    <property type="match status" value="1"/>
</dbReference>
<dbReference type="AlphaFoldDB" id="A0A2N1PVC6"/>
<dbReference type="PANTHER" id="PTHR11228">
    <property type="entry name" value="RADICAL SAM DOMAIN PROTEIN"/>
    <property type="match status" value="1"/>
</dbReference>
<keyword evidence="2" id="KW-0004">4Fe-4S</keyword>
<dbReference type="Proteomes" id="UP000233256">
    <property type="component" value="Unassembled WGS sequence"/>
</dbReference>
<dbReference type="GO" id="GO:0046872">
    <property type="term" value="F:metal ion binding"/>
    <property type="evidence" value="ECO:0007669"/>
    <property type="project" value="UniProtKB-KW"/>
</dbReference>
<dbReference type="PIRSF" id="PIRSF037420">
    <property type="entry name" value="PQQ_syn_pqqE"/>
    <property type="match status" value="1"/>
</dbReference>
<comment type="caution">
    <text evidence="8">The sequence shown here is derived from an EMBL/GenBank/DDBJ whole genome shotgun (WGS) entry which is preliminary data.</text>
</comment>
<dbReference type="SFLD" id="SFLDS00029">
    <property type="entry name" value="Radical_SAM"/>
    <property type="match status" value="1"/>
</dbReference>
<dbReference type="SFLD" id="SFLDG01386">
    <property type="entry name" value="main_SPASM_domain-containing"/>
    <property type="match status" value="1"/>
</dbReference>
<accession>A0A2N1PVC6</accession>
<comment type="cofactor">
    <cofactor evidence="1">
        <name>[4Fe-4S] cluster</name>
        <dbReference type="ChEBI" id="CHEBI:49883"/>
    </cofactor>
</comment>
<proteinExistence type="predicted"/>
<dbReference type="SUPFAM" id="SSF102114">
    <property type="entry name" value="Radical SAM enzymes"/>
    <property type="match status" value="1"/>
</dbReference>
<evidence type="ECO:0000256" key="6">
    <source>
        <dbReference type="ARBA" id="ARBA00023014"/>
    </source>
</evidence>
<evidence type="ECO:0000256" key="1">
    <source>
        <dbReference type="ARBA" id="ARBA00001966"/>
    </source>
</evidence>
<dbReference type="InterPro" id="IPR017200">
    <property type="entry name" value="PqqE-like"/>
</dbReference>
<dbReference type="InterPro" id="IPR050377">
    <property type="entry name" value="Radical_SAM_PqqE_MftC-like"/>
</dbReference>
<evidence type="ECO:0000256" key="2">
    <source>
        <dbReference type="ARBA" id="ARBA00022485"/>
    </source>
</evidence>
<name>A0A2N1PVC6_9BACT</name>
<gene>
    <name evidence="8" type="ORF">CVV64_02430</name>
</gene>
<feature type="domain" description="Radical SAM core" evidence="7">
    <location>
        <begin position="5"/>
        <end position="222"/>
    </location>
</feature>
<sequence length="334" mass="37741">MREHFTDPFFLQWHVTDRCNLKCRHCYRDESRVDLDLETQKGFLEQFRELVAFTGRGGRIQFAGGEPLLFEGLEELIFLAEAQGFPTRILSSGVLLDSSRAQSLRKAGLRIVQISIEGTREIHDSIRGEGNFDRALEGAVNARNAGLEVTFSMTVSRENQHCINEVFNLAQKYADRVGFHRIIVAGQARNIGDAMLSPSEWKGVLARINKLRRGAGIDVPFRDPLWTPFLTSRFFARIARNVISGCSAGFNQLTLDSDGTVYPCRRLPIELGNITHGTLLQIWRESEVIARLRDRSLLKGKCGKCKLKYLCGGCRAVPYATHGDYLDQDPQCFW</sequence>
<dbReference type="InterPro" id="IPR013785">
    <property type="entry name" value="Aldolase_TIM"/>
</dbReference>
<dbReference type="PANTHER" id="PTHR11228:SF7">
    <property type="entry name" value="PQQA PEPTIDE CYCLASE"/>
    <property type="match status" value="1"/>
</dbReference>
<dbReference type="Pfam" id="PF13186">
    <property type="entry name" value="SPASM"/>
    <property type="match status" value="1"/>
</dbReference>
<dbReference type="InterPro" id="IPR007197">
    <property type="entry name" value="rSAM"/>
</dbReference>
<dbReference type="NCBIfam" id="TIGR04085">
    <property type="entry name" value="rSAM_more_4Fe4S"/>
    <property type="match status" value="1"/>
</dbReference>
<dbReference type="CDD" id="cd01335">
    <property type="entry name" value="Radical_SAM"/>
    <property type="match status" value="1"/>
</dbReference>
<dbReference type="SFLD" id="SFLDG01067">
    <property type="entry name" value="SPASM/twitch_domain_containing"/>
    <property type="match status" value="1"/>
</dbReference>
<dbReference type="Pfam" id="PF04055">
    <property type="entry name" value="Radical_SAM"/>
    <property type="match status" value="1"/>
</dbReference>
<dbReference type="SMART" id="SM00729">
    <property type="entry name" value="Elp3"/>
    <property type="match status" value="1"/>
</dbReference>
<evidence type="ECO:0000256" key="4">
    <source>
        <dbReference type="ARBA" id="ARBA00022723"/>
    </source>
</evidence>
<reference evidence="8 9" key="1">
    <citation type="journal article" date="2017" name="ISME J.">
        <title>Potential for microbial H2 and metal transformations associated with novel bacteria and archaea in deep terrestrial subsurface sediments.</title>
        <authorList>
            <person name="Hernsdorf A.W."/>
            <person name="Amano Y."/>
            <person name="Miyakawa K."/>
            <person name="Ise K."/>
            <person name="Suzuki Y."/>
            <person name="Anantharaman K."/>
            <person name="Probst A."/>
            <person name="Burstein D."/>
            <person name="Thomas B.C."/>
            <person name="Banfield J.F."/>
        </authorList>
    </citation>
    <scope>NUCLEOTIDE SEQUENCE [LARGE SCALE GENOMIC DNA]</scope>
    <source>
        <strain evidence="8">HGW-Wallbacteria-1</strain>
    </source>
</reference>
<evidence type="ECO:0000256" key="5">
    <source>
        <dbReference type="ARBA" id="ARBA00023004"/>
    </source>
</evidence>
<evidence type="ECO:0000256" key="3">
    <source>
        <dbReference type="ARBA" id="ARBA00022691"/>
    </source>
</evidence>
<dbReference type="GO" id="GO:0003824">
    <property type="term" value="F:catalytic activity"/>
    <property type="evidence" value="ECO:0007669"/>
    <property type="project" value="InterPro"/>
</dbReference>
<evidence type="ECO:0000259" key="7">
    <source>
        <dbReference type="PROSITE" id="PS51918"/>
    </source>
</evidence>
<dbReference type="EMBL" id="PGXC01000001">
    <property type="protein sequence ID" value="PKK92290.1"/>
    <property type="molecule type" value="Genomic_DNA"/>
</dbReference>
<dbReference type="GO" id="GO:0051539">
    <property type="term" value="F:4 iron, 4 sulfur cluster binding"/>
    <property type="evidence" value="ECO:0007669"/>
    <property type="project" value="UniProtKB-KW"/>
</dbReference>
<evidence type="ECO:0000313" key="8">
    <source>
        <dbReference type="EMBL" id="PKK92290.1"/>
    </source>
</evidence>
<dbReference type="InterPro" id="IPR023885">
    <property type="entry name" value="4Fe4S-binding_SPASM_dom"/>
</dbReference>
<keyword evidence="4" id="KW-0479">Metal-binding</keyword>
<keyword evidence="6" id="KW-0411">Iron-sulfur</keyword>
<organism evidence="8 9">
    <name type="scientific">Candidatus Wallbacteria bacterium HGW-Wallbacteria-1</name>
    <dbReference type="NCBI Taxonomy" id="2013854"/>
    <lineage>
        <taxon>Bacteria</taxon>
        <taxon>Candidatus Walliibacteriota</taxon>
    </lineage>
</organism>
<keyword evidence="3" id="KW-0949">S-adenosyl-L-methionine</keyword>
<keyword evidence="5" id="KW-0408">Iron</keyword>